<organism evidence="1 2">
    <name type="scientific">Gossypium barbadense</name>
    <name type="common">Sea Island cotton</name>
    <name type="synonym">Hibiscus barbadensis</name>
    <dbReference type="NCBI Taxonomy" id="3634"/>
    <lineage>
        <taxon>Eukaryota</taxon>
        <taxon>Viridiplantae</taxon>
        <taxon>Streptophyta</taxon>
        <taxon>Embryophyta</taxon>
        <taxon>Tracheophyta</taxon>
        <taxon>Spermatophyta</taxon>
        <taxon>Magnoliopsida</taxon>
        <taxon>eudicotyledons</taxon>
        <taxon>Gunneridae</taxon>
        <taxon>Pentapetalae</taxon>
        <taxon>rosids</taxon>
        <taxon>malvids</taxon>
        <taxon>Malvales</taxon>
        <taxon>Malvaceae</taxon>
        <taxon>Malvoideae</taxon>
        <taxon>Gossypium</taxon>
    </lineage>
</organism>
<dbReference type="OrthoDB" id="995555at2759"/>
<proteinExistence type="predicted"/>
<evidence type="ECO:0000313" key="1">
    <source>
        <dbReference type="EMBL" id="PPS09827.1"/>
    </source>
</evidence>
<reference evidence="1 2" key="1">
    <citation type="submission" date="2015-01" db="EMBL/GenBank/DDBJ databases">
        <title>Genome of allotetraploid Gossypium barbadense reveals genomic plasticity and fiber elongation in cotton evolution.</title>
        <authorList>
            <person name="Chen X."/>
            <person name="Liu X."/>
            <person name="Zhao B."/>
            <person name="Zheng H."/>
            <person name="Hu Y."/>
            <person name="Lu G."/>
            <person name="Yang C."/>
            <person name="Chen J."/>
            <person name="Shan C."/>
            <person name="Zhang L."/>
            <person name="Zhou Y."/>
            <person name="Wang L."/>
            <person name="Guo W."/>
            <person name="Bai Y."/>
            <person name="Ruan J."/>
            <person name="Shangguan X."/>
            <person name="Mao Y."/>
            <person name="Jiang J."/>
            <person name="Zhu Y."/>
            <person name="Lei J."/>
            <person name="Kang H."/>
            <person name="Chen S."/>
            <person name="He X."/>
            <person name="Wang R."/>
            <person name="Wang Y."/>
            <person name="Chen J."/>
            <person name="Wang L."/>
            <person name="Yu S."/>
            <person name="Wang B."/>
            <person name="Wei J."/>
            <person name="Song S."/>
            <person name="Lu X."/>
            <person name="Gao Z."/>
            <person name="Gu W."/>
            <person name="Deng X."/>
            <person name="Ma D."/>
            <person name="Wang S."/>
            <person name="Liang W."/>
            <person name="Fang L."/>
            <person name="Cai C."/>
            <person name="Zhu X."/>
            <person name="Zhou B."/>
            <person name="Zhang Y."/>
            <person name="Chen Z."/>
            <person name="Xu S."/>
            <person name="Zhu R."/>
            <person name="Wang S."/>
            <person name="Zhang T."/>
            <person name="Zhao G."/>
        </authorList>
    </citation>
    <scope>NUCLEOTIDE SEQUENCE [LARGE SCALE GENOMIC DNA]</scope>
    <source>
        <strain evidence="2">cv. Xinhai21</strain>
        <tissue evidence="1">Leaf</tissue>
    </source>
</reference>
<sequence>MEAVVVPERPQSWKDCLIWICLQADDTKRVSSRLEDDDDLDLFDEDIIRSSVNGIPVINFSEREIGGMVGRVAKLDFNTNNGVREYEHLPTVCFSSGHDKQIQDICPRLASEQPKAMGGAVGEEAI</sequence>
<accession>A0A2P5Y2P4</accession>
<dbReference type="Proteomes" id="UP000239757">
    <property type="component" value="Unassembled WGS sequence"/>
</dbReference>
<dbReference type="AlphaFoldDB" id="A0A2P5Y2P4"/>
<gene>
    <name evidence="1" type="ORF">GOBAR_AA10826</name>
</gene>
<name>A0A2P5Y2P4_GOSBA</name>
<dbReference type="EMBL" id="KZ663816">
    <property type="protein sequence ID" value="PPS09827.1"/>
    <property type="molecule type" value="Genomic_DNA"/>
</dbReference>
<protein>
    <submittedName>
        <fullName evidence="1">Uncharacterized protein</fullName>
    </submittedName>
</protein>
<evidence type="ECO:0000313" key="2">
    <source>
        <dbReference type="Proteomes" id="UP000239757"/>
    </source>
</evidence>